<evidence type="ECO:0000259" key="4">
    <source>
        <dbReference type="PROSITE" id="PS50011"/>
    </source>
</evidence>
<keyword evidence="3" id="KW-0547">Nucleotide-binding</keyword>
<organism evidence="5 6">
    <name type="scientific">Photobacterium profundum (strain SS9)</name>
    <dbReference type="NCBI Taxonomy" id="298386"/>
    <lineage>
        <taxon>Bacteria</taxon>
        <taxon>Pseudomonadati</taxon>
        <taxon>Pseudomonadota</taxon>
        <taxon>Gammaproteobacteria</taxon>
        <taxon>Vibrionales</taxon>
        <taxon>Vibrionaceae</taxon>
        <taxon>Photobacterium</taxon>
    </lineage>
</organism>
<dbReference type="EMBL" id="CR378670">
    <property type="protein sequence ID" value="CAG20564.1"/>
    <property type="molecule type" value="Genomic_DNA"/>
</dbReference>
<dbReference type="eggNOG" id="COG4886">
    <property type="taxonomic scope" value="Bacteria"/>
</dbReference>
<dbReference type="PROSITE" id="PS00107">
    <property type="entry name" value="PROTEIN_KINASE_ATP"/>
    <property type="match status" value="1"/>
</dbReference>
<protein>
    <recommendedName>
        <fullName evidence="4">Protein kinase domain-containing protein</fullName>
    </recommendedName>
</protein>
<dbReference type="Pfam" id="PF13855">
    <property type="entry name" value="LRR_8"/>
    <property type="match status" value="1"/>
</dbReference>
<dbReference type="KEGG" id="ppr:PBPRA2167"/>
<reference evidence="6" key="1">
    <citation type="journal article" date="2005" name="Science">
        <title>Life at depth: Photobacterium profundum genome sequence and expression analysis.</title>
        <authorList>
            <person name="Vezzi A."/>
            <person name="Campanaro S."/>
            <person name="D'Angelo M."/>
            <person name="Simonato F."/>
            <person name="Vitulo N."/>
            <person name="Lauro F.M."/>
            <person name="Cestaro A."/>
            <person name="Malacrida G."/>
            <person name="Simionati B."/>
            <person name="Cannata N."/>
            <person name="Romualdi C."/>
            <person name="Bartlett D.H."/>
            <person name="Valle G."/>
        </authorList>
    </citation>
    <scope>NUCLEOTIDE SEQUENCE [LARGE SCALE GENOMIC DNA]</scope>
    <source>
        <strain evidence="6">ATCC BAA-1253 / SS9</strain>
    </source>
</reference>
<dbReference type="Gene3D" id="1.10.510.10">
    <property type="entry name" value="Transferase(Phosphotransferase) domain 1"/>
    <property type="match status" value="1"/>
</dbReference>
<evidence type="ECO:0000313" key="6">
    <source>
        <dbReference type="Proteomes" id="UP000000593"/>
    </source>
</evidence>
<dbReference type="InterPro" id="IPR011009">
    <property type="entry name" value="Kinase-like_dom_sf"/>
</dbReference>
<gene>
    <name evidence="5" type="primary">VP1985</name>
    <name evidence="5" type="ordered locus">PBPRA2167</name>
</gene>
<keyword evidence="1" id="KW-0433">Leucine-rich repeat</keyword>
<evidence type="ECO:0000256" key="1">
    <source>
        <dbReference type="ARBA" id="ARBA00022614"/>
    </source>
</evidence>
<keyword evidence="3" id="KW-0067">ATP-binding</keyword>
<dbReference type="STRING" id="298386.PBPRA2167"/>
<dbReference type="SUPFAM" id="SSF52058">
    <property type="entry name" value="L domain-like"/>
    <property type="match status" value="1"/>
</dbReference>
<dbReference type="PROSITE" id="PS50011">
    <property type="entry name" value="PROTEIN_KINASE_DOM"/>
    <property type="match status" value="1"/>
</dbReference>
<dbReference type="Gene3D" id="3.80.10.10">
    <property type="entry name" value="Ribonuclease Inhibitor"/>
    <property type="match status" value="2"/>
</dbReference>
<dbReference type="GO" id="GO:0005524">
    <property type="term" value="F:ATP binding"/>
    <property type="evidence" value="ECO:0007669"/>
    <property type="project" value="UniProtKB-UniRule"/>
</dbReference>
<name>Q6LQ62_PHOPR</name>
<keyword evidence="2" id="KW-0677">Repeat</keyword>
<evidence type="ECO:0000256" key="3">
    <source>
        <dbReference type="PROSITE-ProRule" id="PRU10141"/>
    </source>
</evidence>
<dbReference type="PANTHER" id="PTHR48051:SF1">
    <property type="entry name" value="RAS SUPPRESSOR PROTEIN 1"/>
    <property type="match status" value="1"/>
</dbReference>
<dbReference type="AlphaFoldDB" id="Q6LQ62"/>
<feature type="domain" description="Protein kinase" evidence="4">
    <location>
        <begin position="274"/>
        <end position="485"/>
    </location>
</feature>
<keyword evidence="6" id="KW-1185">Reference proteome</keyword>
<evidence type="ECO:0000313" key="5">
    <source>
        <dbReference type="EMBL" id="CAG20564.1"/>
    </source>
</evidence>
<dbReference type="Pfam" id="PF00069">
    <property type="entry name" value="Pkinase"/>
    <property type="match status" value="1"/>
</dbReference>
<dbReference type="SMART" id="SM00369">
    <property type="entry name" value="LRR_TYP"/>
    <property type="match status" value="5"/>
</dbReference>
<dbReference type="SUPFAM" id="SSF56112">
    <property type="entry name" value="Protein kinase-like (PK-like)"/>
    <property type="match status" value="1"/>
</dbReference>
<dbReference type="PROSITE" id="PS51450">
    <property type="entry name" value="LRR"/>
    <property type="match status" value="2"/>
</dbReference>
<evidence type="ECO:0000256" key="2">
    <source>
        <dbReference type="ARBA" id="ARBA00022737"/>
    </source>
</evidence>
<dbReference type="SMART" id="SM00364">
    <property type="entry name" value="LRR_BAC"/>
    <property type="match status" value="5"/>
</dbReference>
<dbReference type="InterPro" id="IPR050216">
    <property type="entry name" value="LRR_domain-containing"/>
</dbReference>
<dbReference type="GO" id="GO:0004672">
    <property type="term" value="F:protein kinase activity"/>
    <property type="evidence" value="ECO:0007669"/>
    <property type="project" value="InterPro"/>
</dbReference>
<dbReference type="InterPro" id="IPR017441">
    <property type="entry name" value="Protein_kinase_ATP_BS"/>
</dbReference>
<dbReference type="InterPro" id="IPR000719">
    <property type="entry name" value="Prot_kinase_dom"/>
</dbReference>
<dbReference type="SMART" id="SM00220">
    <property type="entry name" value="S_TKc"/>
    <property type="match status" value="1"/>
</dbReference>
<dbReference type="HOGENOM" id="CLU_035565_0_0_6"/>
<dbReference type="InterPro" id="IPR032675">
    <property type="entry name" value="LRR_dom_sf"/>
</dbReference>
<proteinExistence type="predicted"/>
<feature type="binding site" evidence="3">
    <location>
        <position position="308"/>
    </location>
    <ligand>
        <name>ATP</name>
        <dbReference type="ChEBI" id="CHEBI:30616"/>
    </ligand>
</feature>
<dbReference type="Proteomes" id="UP000000593">
    <property type="component" value="Chromosome 1"/>
</dbReference>
<dbReference type="GO" id="GO:0005737">
    <property type="term" value="C:cytoplasm"/>
    <property type="evidence" value="ECO:0007669"/>
    <property type="project" value="TreeGrafter"/>
</dbReference>
<accession>Q6LQ62</accession>
<dbReference type="Gene3D" id="3.30.200.20">
    <property type="entry name" value="Phosphorylase Kinase, domain 1"/>
    <property type="match status" value="1"/>
</dbReference>
<dbReference type="eggNOG" id="COG0515">
    <property type="taxonomic scope" value="Bacteria"/>
</dbReference>
<dbReference type="PANTHER" id="PTHR48051">
    <property type="match status" value="1"/>
</dbReference>
<sequence>MQHVLPKGLKHLHDYGLNTRINPLTAVSGHTDKSLIFIKRTISQLLPFSFYSNFLVNYWAVLYHSHHGFIILHTLSQLKSGELAGTQRLKLSENLTSFPLEILSLADSLEILDLSNNQLTSLPQELVQLKKLKIIFASNNQFEVLPEVLGQLPHLEMVGFKANKIHSVPEHSLPAQLRWLILTDNQIKTLPNSLGERPRLQKLALAGNGLTHLPQSMSQLDNLELVRISANQLTECPEQLLSLPKLAWFAFAGNPFSQTKSAIQSVPVLPSSSFSLQDVLGQGASGVISKATWNNKYQTDFPEDIAVKVFKGEVTSDGYPDDELQACLKVGNHPNVVQSLAQVNEDGYLALIMNLIPSHFRNLGLPPCFNSCTRDTFSPDFTLSVEHIDKIVKQMEEVFVHLHSNQVCHGDLYAHNTLYDEEANIIFGDFGAASMYHMLTEAQQACIKQIEHRALCHFIDDLLSVCAEGNRDEKTFDLLKQKLSH</sequence>
<dbReference type="InterPro" id="IPR003591">
    <property type="entry name" value="Leu-rich_rpt_typical-subtyp"/>
</dbReference>
<dbReference type="InterPro" id="IPR001611">
    <property type="entry name" value="Leu-rich_rpt"/>
</dbReference>